<feature type="transmembrane region" description="Helical" evidence="1">
    <location>
        <begin position="96"/>
        <end position="117"/>
    </location>
</feature>
<dbReference type="EMBL" id="CP009124">
    <property type="protein sequence ID" value="QNR95686.1"/>
    <property type="molecule type" value="Genomic_DNA"/>
</dbReference>
<accession>A0ABX6TQ74</accession>
<proteinExistence type="predicted"/>
<keyword evidence="1" id="KW-0812">Transmembrane</keyword>
<feature type="transmembrane region" description="Helical" evidence="1">
    <location>
        <begin position="63"/>
        <end position="84"/>
    </location>
</feature>
<sequence length="126" mass="13287">MPSSGSAPESRRGAGGSTGLVPARADRIITALSWWWASAPLLVFIPAIAYAMGLPDVRREVGWAFGLLALLTAALAPTAGLVAAQIGDRREARGRFLIMAAVSSVPILFFLLFGVLFPECPDGHHC</sequence>
<feature type="transmembrane region" description="Helical" evidence="1">
    <location>
        <begin position="32"/>
        <end position="51"/>
    </location>
</feature>
<name>A0ABX6TQ74_STRLI</name>
<dbReference type="Proteomes" id="UP000028682">
    <property type="component" value="Chromosome"/>
</dbReference>
<evidence type="ECO:0000313" key="3">
    <source>
        <dbReference type="Proteomes" id="UP000028682"/>
    </source>
</evidence>
<protein>
    <recommendedName>
        <fullName evidence="4">Integral membrane protein</fullName>
    </recommendedName>
</protein>
<gene>
    <name evidence="2" type="ORF">SLIV_37403</name>
</gene>
<keyword evidence="3" id="KW-1185">Reference proteome</keyword>
<keyword evidence="1" id="KW-1133">Transmembrane helix</keyword>
<evidence type="ECO:0008006" key="4">
    <source>
        <dbReference type="Google" id="ProtNLM"/>
    </source>
</evidence>
<evidence type="ECO:0000256" key="1">
    <source>
        <dbReference type="SAM" id="Phobius"/>
    </source>
</evidence>
<keyword evidence="1" id="KW-0472">Membrane</keyword>
<reference evidence="3" key="1">
    <citation type="submission" date="2014-08" db="EMBL/GenBank/DDBJ databases">
        <title>Complete genome sequence of Streptomyces lividans TK24.</title>
        <authorList>
            <consortium name="StrepSynth"/>
            <person name="Ruckert C."/>
            <person name="Fridjonson O.H."/>
            <person name="Lambert C."/>
            <person name="van Wezel G.P."/>
            <person name="Bernaerts K."/>
            <person name="Anne J."/>
            <person name="Economou A."/>
            <person name="Kalinowski J."/>
        </authorList>
    </citation>
    <scope>NUCLEOTIDE SEQUENCE [LARGE SCALE GENOMIC DNA]</scope>
    <source>
        <strain evidence="3">TK24</strain>
    </source>
</reference>
<organism evidence="2 3">
    <name type="scientific">Streptomyces lividans TK24</name>
    <dbReference type="NCBI Taxonomy" id="457428"/>
    <lineage>
        <taxon>Bacteria</taxon>
        <taxon>Bacillati</taxon>
        <taxon>Actinomycetota</taxon>
        <taxon>Actinomycetes</taxon>
        <taxon>Kitasatosporales</taxon>
        <taxon>Streptomycetaceae</taxon>
        <taxon>Streptomyces</taxon>
    </lineage>
</organism>
<evidence type="ECO:0000313" key="2">
    <source>
        <dbReference type="EMBL" id="QNR95686.1"/>
    </source>
</evidence>